<evidence type="ECO:0000313" key="4">
    <source>
        <dbReference type="EMBL" id="RIV85008.1"/>
    </source>
</evidence>
<accession>A0A418NQN2</accession>
<evidence type="ECO:0000256" key="3">
    <source>
        <dbReference type="SAM" id="MobiDB-lite"/>
    </source>
</evidence>
<dbReference type="InterPro" id="IPR002347">
    <property type="entry name" value="SDR_fam"/>
</dbReference>
<dbReference type="InterPro" id="IPR036291">
    <property type="entry name" value="NAD(P)-bd_dom_sf"/>
</dbReference>
<evidence type="ECO:0000313" key="5">
    <source>
        <dbReference type="Proteomes" id="UP000286576"/>
    </source>
</evidence>
<proteinExistence type="inferred from homology"/>
<dbReference type="Proteomes" id="UP000286576">
    <property type="component" value="Unassembled WGS sequence"/>
</dbReference>
<dbReference type="PANTHER" id="PTHR43180:SF66">
    <property type="entry name" value="SHORT-CHAIN DEHYDROGENASE_REDUCTASE FAMILY PROTEIN"/>
    <property type="match status" value="1"/>
</dbReference>
<dbReference type="GO" id="GO:0016491">
    <property type="term" value="F:oxidoreductase activity"/>
    <property type="evidence" value="ECO:0007669"/>
    <property type="project" value="UniProtKB-KW"/>
</dbReference>
<dbReference type="FunFam" id="3.40.50.720:FF:000084">
    <property type="entry name" value="Short-chain dehydrogenase reductase"/>
    <property type="match status" value="1"/>
</dbReference>
<comment type="caution">
    <text evidence="4">The sequence shown here is derived from an EMBL/GenBank/DDBJ whole genome shotgun (WGS) entry which is preliminary data.</text>
</comment>
<dbReference type="EMBL" id="QXFL01000005">
    <property type="protein sequence ID" value="RIV85008.1"/>
    <property type="molecule type" value="Genomic_DNA"/>
</dbReference>
<organism evidence="4 5">
    <name type="scientific">Aurantiacibacter zhengii</name>
    <dbReference type="NCBI Taxonomy" id="2307003"/>
    <lineage>
        <taxon>Bacteria</taxon>
        <taxon>Pseudomonadati</taxon>
        <taxon>Pseudomonadota</taxon>
        <taxon>Alphaproteobacteria</taxon>
        <taxon>Sphingomonadales</taxon>
        <taxon>Erythrobacteraceae</taxon>
        <taxon>Aurantiacibacter</taxon>
    </lineage>
</organism>
<dbReference type="AlphaFoldDB" id="A0A418NQN2"/>
<feature type="compositionally biased region" description="Pro residues" evidence="3">
    <location>
        <begin position="282"/>
        <end position="292"/>
    </location>
</feature>
<evidence type="ECO:0000256" key="2">
    <source>
        <dbReference type="ARBA" id="ARBA00023002"/>
    </source>
</evidence>
<name>A0A418NQN2_9SPHN</name>
<dbReference type="SUPFAM" id="SSF51735">
    <property type="entry name" value="NAD(P)-binding Rossmann-fold domains"/>
    <property type="match status" value="1"/>
</dbReference>
<dbReference type="PRINTS" id="PR00080">
    <property type="entry name" value="SDRFAMILY"/>
</dbReference>
<comment type="similarity">
    <text evidence="1">Belongs to the short-chain dehydrogenases/reductases (SDR) family.</text>
</comment>
<sequence>MDDRADDGDRRRRYHRCRAVSASGRGLLHGKVACITGAASGIGRASAILFASEGAKVLAFDRADAVHATADAIRDAGGEAIAHTGDAAEEADIAGAVARAQDEFGALHIFFANAGITGNARGGYFDSDAANWMTVLRVNLVGPFLAVKHAAPAIQAAGGGAIVCTASVAGLRSGAGPAPYSASKAGVINLVQTAAQQLAGTGVRINAVCPGLIETGMTAPLYENARAKGLEDRIGLLNPMGRGGEPREIASVALFLASEQASYVNGQALAADGGLSTSHPVTRPPGLPVNPR</sequence>
<dbReference type="Gene3D" id="3.40.50.720">
    <property type="entry name" value="NAD(P)-binding Rossmann-like Domain"/>
    <property type="match status" value="1"/>
</dbReference>
<dbReference type="Pfam" id="PF13561">
    <property type="entry name" value="adh_short_C2"/>
    <property type="match status" value="1"/>
</dbReference>
<dbReference type="OrthoDB" id="7170719at2"/>
<evidence type="ECO:0000256" key="1">
    <source>
        <dbReference type="ARBA" id="ARBA00006484"/>
    </source>
</evidence>
<feature type="region of interest" description="Disordered" evidence="3">
    <location>
        <begin position="273"/>
        <end position="292"/>
    </location>
</feature>
<keyword evidence="5" id="KW-1185">Reference proteome</keyword>
<protein>
    <submittedName>
        <fullName evidence="4">SDR family oxidoreductase</fullName>
    </submittedName>
</protein>
<dbReference type="PRINTS" id="PR00081">
    <property type="entry name" value="GDHRDH"/>
</dbReference>
<gene>
    <name evidence="4" type="ORF">D2V07_11935</name>
</gene>
<dbReference type="CDD" id="cd05233">
    <property type="entry name" value="SDR_c"/>
    <property type="match status" value="1"/>
</dbReference>
<dbReference type="PANTHER" id="PTHR43180">
    <property type="entry name" value="3-OXOACYL-(ACYL-CARRIER-PROTEIN) REDUCTASE (AFU_ORTHOLOGUE AFUA_6G11210)"/>
    <property type="match status" value="1"/>
</dbReference>
<keyword evidence="2" id="KW-0560">Oxidoreductase</keyword>
<reference evidence="4 5" key="1">
    <citation type="submission" date="2018-08" db="EMBL/GenBank/DDBJ databases">
        <title>Erythrobacter zhengii sp.nov., a bacterium isolated from deep-sea sediment.</title>
        <authorList>
            <person name="Fang C."/>
            <person name="Wu Y.-H."/>
            <person name="Sun C."/>
            <person name="Wang H."/>
            <person name="Cheng H."/>
            <person name="Meng F.-X."/>
            <person name="Wang C.-S."/>
            <person name="Xu X.-W."/>
        </authorList>
    </citation>
    <scope>NUCLEOTIDE SEQUENCE [LARGE SCALE GENOMIC DNA]</scope>
    <source>
        <strain evidence="4 5">V18</strain>
    </source>
</reference>